<evidence type="ECO:0000313" key="1">
    <source>
        <dbReference type="EMBL" id="QAA93786.1"/>
    </source>
</evidence>
<evidence type="ECO:0000313" key="2">
    <source>
        <dbReference type="Proteomes" id="UP000283474"/>
    </source>
</evidence>
<accession>A0A410GBV0</accession>
<keyword evidence="2" id="KW-1185">Reference proteome</keyword>
<dbReference type="AlphaFoldDB" id="A0A410GBV0"/>
<gene>
    <name evidence="1" type="ORF">CKA81_08025</name>
</gene>
<protein>
    <submittedName>
        <fullName evidence="1">Uncharacterized protein</fullName>
    </submittedName>
</protein>
<organism evidence="1 2">
    <name type="scientific">Pollutimonas thiosulfatoxidans</name>
    <dbReference type="NCBI Taxonomy" id="2028345"/>
    <lineage>
        <taxon>Bacteria</taxon>
        <taxon>Pseudomonadati</taxon>
        <taxon>Pseudomonadota</taxon>
        <taxon>Betaproteobacteria</taxon>
        <taxon>Burkholderiales</taxon>
        <taxon>Alcaligenaceae</taxon>
        <taxon>Pollutimonas</taxon>
    </lineage>
</organism>
<dbReference type="EMBL" id="CP022987">
    <property type="protein sequence ID" value="QAA93786.1"/>
    <property type="molecule type" value="Genomic_DNA"/>
</dbReference>
<sequence>MRQLRYFIRLSEGWPTAMKYLWFRRLRPAEACPEDTGLAWHTRIMRLFKIIQFILRWPKDKVAACASRSP</sequence>
<proteinExistence type="predicted"/>
<reference evidence="1 2" key="1">
    <citation type="submission" date="2017-08" db="EMBL/GenBank/DDBJ databases">
        <authorList>
            <person name="Park S.-J."/>
            <person name="Kim H."/>
        </authorList>
    </citation>
    <scope>NUCLEOTIDE SEQUENCE [LARGE SCALE GENOMIC DNA]</scope>
    <source>
        <strain evidence="2">ye3</strain>
    </source>
</reference>
<name>A0A410GBV0_9BURK</name>
<dbReference type="Proteomes" id="UP000283474">
    <property type="component" value="Chromosome"/>
</dbReference>
<dbReference type="KEGG" id="pus:CKA81_08025"/>